<feature type="domain" description="SsuA/THI5-like" evidence="5">
    <location>
        <begin position="41"/>
        <end position="245"/>
    </location>
</feature>
<dbReference type="GO" id="GO:0042597">
    <property type="term" value="C:periplasmic space"/>
    <property type="evidence" value="ECO:0007669"/>
    <property type="project" value="UniProtKB-SubCell"/>
</dbReference>
<feature type="chain" id="PRO_5012805343" description="SsuA/THI5-like domain-containing protein" evidence="4">
    <location>
        <begin position="26"/>
        <end position="326"/>
    </location>
</feature>
<dbReference type="Pfam" id="PF09084">
    <property type="entry name" value="NMT1"/>
    <property type="match status" value="1"/>
</dbReference>
<dbReference type="OrthoDB" id="9815602at2"/>
<gene>
    <name evidence="6" type="ORF">CGK74_08220</name>
</gene>
<protein>
    <recommendedName>
        <fullName evidence="5">SsuA/THI5-like domain-containing protein</fullName>
    </recommendedName>
</protein>
<evidence type="ECO:0000256" key="3">
    <source>
        <dbReference type="ARBA" id="ARBA00022729"/>
    </source>
</evidence>
<comment type="subcellular location">
    <subcellularLocation>
        <location evidence="1">Periplasm</location>
    </subcellularLocation>
</comment>
<dbReference type="SUPFAM" id="SSF53850">
    <property type="entry name" value="Periplasmic binding protein-like II"/>
    <property type="match status" value="1"/>
</dbReference>
<organism evidence="6 7">
    <name type="scientific">Thauera propionica</name>
    <dbReference type="NCBI Taxonomy" id="2019431"/>
    <lineage>
        <taxon>Bacteria</taxon>
        <taxon>Pseudomonadati</taxon>
        <taxon>Pseudomonadota</taxon>
        <taxon>Betaproteobacteria</taxon>
        <taxon>Rhodocyclales</taxon>
        <taxon>Zoogloeaceae</taxon>
        <taxon>Thauera</taxon>
    </lineage>
</organism>
<dbReference type="PANTHER" id="PTHR30024:SF47">
    <property type="entry name" value="TAURINE-BINDING PERIPLASMIC PROTEIN"/>
    <property type="match status" value="1"/>
</dbReference>
<evidence type="ECO:0000313" key="7">
    <source>
        <dbReference type="Proteomes" id="UP000215181"/>
    </source>
</evidence>
<dbReference type="PROSITE" id="PS51318">
    <property type="entry name" value="TAT"/>
    <property type="match status" value="1"/>
</dbReference>
<name>A0A235F0H4_9RHOO</name>
<evidence type="ECO:0000256" key="1">
    <source>
        <dbReference type="ARBA" id="ARBA00004418"/>
    </source>
</evidence>
<dbReference type="AlphaFoldDB" id="A0A235F0H4"/>
<dbReference type="PANTHER" id="PTHR30024">
    <property type="entry name" value="ALIPHATIC SULFONATES-BINDING PROTEIN-RELATED"/>
    <property type="match status" value="1"/>
</dbReference>
<proteinExistence type="inferred from homology"/>
<evidence type="ECO:0000256" key="4">
    <source>
        <dbReference type="SAM" id="SignalP"/>
    </source>
</evidence>
<keyword evidence="3 4" id="KW-0732">Signal</keyword>
<evidence type="ECO:0000256" key="2">
    <source>
        <dbReference type="ARBA" id="ARBA00010742"/>
    </source>
</evidence>
<dbReference type="InterPro" id="IPR015168">
    <property type="entry name" value="SsuA/THI5"/>
</dbReference>
<sequence length="326" mass="35299">MMHSRRSLLRNIAAGLMLGSMGTLGGCAPARPMTVASHVWPGYAFMFLARDEGWLDTSRVQLVETRSATASLEALARHEVVAAALTLDEVLRARDQGLPLTIVLVFDVSVGADVVLARPAISSLTDLRGVRIGVEEGALGGVILAHLLRHAGLEADEVVRVPLRVDQHLEAWQRGTIDALITYEPVTSALLAQDAHILFDSRRIPDTIFDVLAVNQGWLEAHRKAIAHLIAVHFRGLHALQRNPGDTAFRLARHLGLPGQAVMGLYRGLSLPGIDANRSYLDPRDSRLLDAARRVSDVLLQAGQLRGPASLAELATPRFLPSGVRP</sequence>
<dbReference type="Proteomes" id="UP000215181">
    <property type="component" value="Unassembled WGS sequence"/>
</dbReference>
<dbReference type="EMBL" id="NOIH01000008">
    <property type="protein sequence ID" value="OYD54175.1"/>
    <property type="molecule type" value="Genomic_DNA"/>
</dbReference>
<accession>A0A235F0H4</accession>
<dbReference type="PROSITE" id="PS51257">
    <property type="entry name" value="PROKAR_LIPOPROTEIN"/>
    <property type="match status" value="1"/>
</dbReference>
<evidence type="ECO:0000313" key="6">
    <source>
        <dbReference type="EMBL" id="OYD54175.1"/>
    </source>
</evidence>
<reference evidence="6 7" key="1">
    <citation type="submission" date="2017-07" db="EMBL/GenBank/DDBJ databases">
        <title>Thauera sp. KNDSS-Mac4 genome sequence and assembly.</title>
        <authorList>
            <person name="Mayilraj S."/>
        </authorList>
    </citation>
    <scope>NUCLEOTIDE SEQUENCE [LARGE SCALE GENOMIC DNA]</scope>
    <source>
        <strain evidence="6 7">KNDSS-Mac4</strain>
    </source>
</reference>
<keyword evidence="7" id="KW-1185">Reference proteome</keyword>
<feature type="signal peptide" evidence="4">
    <location>
        <begin position="1"/>
        <end position="25"/>
    </location>
</feature>
<evidence type="ECO:0000259" key="5">
    <source>
        <dbReference type="Pfam" id="PF09084"/>
    </source>
</evidence>
<dbReference type="RefSeq" id="WP_094268019.1">
    <property type="nucleotide sequence ID" value="NZ_JAQVFK010000205.1"/>
</dbReference>
<dbReference type="InterPro" id="IPR006311">
    <property type="entry name" value="TAT_signal"/>
</dbReference>
<comment type="similarity">
    <text evidence="2">Belongs to the bacterial solute-binding protein SsuA/TauA family.</text>
</comment>
<dbReference type="Gene3D" id="3.40.190.10">
    <property type="entry name" value="Periplasmic binding protein-like II"/>
    <property type="match status" value="2"/>
</dbReference>
<comment type="caution">
    <text evidence="6">The sequence shown here is derived from an EMBL/GenBank/DDBJ whole genome shotgun (WGS) entry which is preliminary data.</text>
</comment>